<gene>
    <name evidence="4" type="ORF">DWX90_13175</name>
</gene>
<comment type="caution">
    <text evidence="4">The sequence shown here is derived from an EMBL/GenBank/DDBJ whole genome shotgun (WGS) entry which is preliminary data.</text>
</comment>
<dbReference type="InterPro" id="IPR025519">
    <property type="entry name" value="DUF4407"/>
</dbReference>
<dbReference type="EMBL" id="QRVN01000032">
    <property type="protein sequence ID" value="RGS45605.1"/>
    <property type="molecule type" value="Genomic_DNA"/>
</dbReference>
<keyword evidence="3" id="KW-1133">Transmembrane helix</keyword>
<accession>A0AA92TJV4</accession>
<dbReference type="Proteomes" id="UP000286113">
    <property type="component" value="Unassembled WGS sequence"/>
</dbReference>
<name>A0AA92TJV4_9BACT</name>
<feature type="transmembrane region" description="Helical" evidence="3">
    <location>
        <begin position="30"/>
        <end position="53"/>
    </location>
</feature>
<keyword evidence="3" id="KW-0812">Transmembrane</keyword>
<feature type="coiled-coil region" evidence="1">
    <location>
        <begin position="172"/>
        <end position="199"/>
    </location>
</feature>
<organism evidence="4 5">
    <name type="scientific">Segatella copri</name>
    <dbReference type="NCBI Taxonomy" id="165179"/>
    <lineage>
        <taxon>Bacteria</taxon>
        <taxon>Pseudomonadati</taxon>
        <taxon>Bacteroidota</taxon>
        <taxon>Bacteroidia</taxon>
        <taxon>Bacteroidales</taxon>
        <taxon>Prevotellaceae</taxon>
        <taxon>Segatella</taxon>
    </lineage>
</organism>
<feature type="transmembrane region" description="Helical" evidence="3">
    <location>
        <begin position="103"/>
        <end position="124"/>
    </location>
</feature>
<evidence type="ECO:0000256" key="2">
    <source>
        <dbReference type="SAM" id="MobiDB-lite"/>
    </source>
</evidence>
<dbReference type="Pfam" id="PF14362">
    <property type="entry name" value="DUF4407"/>
    <property type="match status" value="1"/>
</dbReference>
<feature type="region of interest" description="Disordered" evidence="2">
    <location>
        <begin position="468"/>
        <end position="497"/>
    </location>
</feature>
<protein>
    <submittedName>
        <fullName evidence="4">DUF4407 domain-containing protein</fullName>
    </submittedName>
</protein>
<reference evidence="4 5" key="1">
    <citation type="submission" date="2018-08" db="EMBL/GenBank/DDBJ databases">
        <title>A genome reference for cultivated species of the human gut microbiota.</title>
        <authorList>
            <person name="Zou Y."/>
            <person name="Xue W."/>
            <person name="Luo G."/>
        </authorList>
    </citation>
    <scope>NUCLEOTIDE SEQUENCE [LARGE SCALE GENOMIC DNA]</scope>
    <source>
        <strain evidence="4 5">AF22-1</strain>
    </source>
</reference>
<feature type="compositionally biased region" description="Basic and acidic residues" evidence="2">
    <location>
        <begin position="487"/>
        <end position="497"/>
    </location>
</feature>
<evidence type="ECO:0000256" key="1">
    <source>
        <dbReference type="SAM" id="Coils"/>
    </source>
</evidence>
<evidence type="ECO:0000313" key="5">
    <source>
        <dbReference type="Proteomes" id="UP000286113"/>
    </source>
</evidence>
<sequence length="497" mass="56365">MNNCFQKLLWNISGAELPILEKCQTDHKKFSAIGATILMTAFIALCAGTSAAWYFTQKGDDSSGIFGWSLAFGFLWATLIFCIDRSLVITLKKDPTKKHQKFIIPLVSRALLAIVVAFMVSIPLELVIFEDYIIANQENFEANQIAVLGQQLKDNSGEDVMNKRITGADATLNRLSNESKKLGGDIDALQAKINNLEVQKERPNSSAYNSAKARYNSAQRGYSKASANYNTENRKRYPSSGALNSYRSSMNSYKAAMTAAKRDMNIAAQAWRNEKQAAIDALIPQRDAKIEDKKKKDEFYGTTLDSKLKDTEKAQKAAEERKIKEESKQEKLANGNHFIQNFQILEYAVWQTDKNGNLTDKTQLMFLWLVRLLFFIVEILPTIVKIVSPIGSYERMVYAEEKSLEEYLESDEYTDKIRHVHELALSTQEELQQEQHDTEIELKKNILEKIKLAQLEIAELAIEKWKETEKTKLSTSSESVTPTGETEETKTEENEEA</sequence>
<evidence type="ECO:0000313" key="4">
    <source>
        <dbReference type="EMBL" id="RGS45605.1"/>
    </source>
</evidence>
<keyword evidence="1" id="KW-0175">Coiled coil</keyword>
<evidence type="ECO:0000256" key="3">
    <source>
        <dbReference type="SAM" id="Phobius"/>
    </source>
</evidence>
<feature type="transmembrane region" description="Helical" evidence="3">
    <location>
        <begin position="65"/>
        <end position="83"/>
    </location>
</feature>
<keyword evidence="3" id="KW-0472">Membrane</keyword>
<proteinExistence type="predicted"/>
<feature type="compositionally biased region" description="Low complexity" evidence="2">
    <location>
        <begin position="473"/>
        <end position="484"/>
    </location>
</feature>
<dbReference type="AlphaFoldDB" id="A0AA92TJV4"/>